<dbReference type="AlphaFoldDB" id="A0A2W5KER2"/>
<reference evidence="2 3" key="1">
    <citation type="submission" date="2017-08" db="EMBL/GenBank/DDBJ databases">
        <title>Infants hospitalized years apart are colonized by the same room-sourced microbial strains.</title>
        <authorList>
            <person name="Brooks B."/>
            <person name="Olm M.R."/>
            <person name="Firek B.A."/>
            <person name="Baker R."/>
            <person name="Thomas B.C."/>
            <person name="Morowitz M.J."/>
            <person name="Banfield J.F."/>
        </authorList>
    </citation>
    <scope>NUCLEOTIDE SEQUENCE [LARGE SCALE GENOMIC DNA]</scope>
    <source>
        <strain evidence="2">S2_005_003_R2_43</strain>
    </source>
</reference>
<proteinExistence type="predicted"/>
<organism evidence="2 3">
    <name type="scientific">Ancylobacter novellus</name>
    <name type="common">Thiobacillus novellus</name>
    <dbReference type="NCBI Taxonomy" id="921"/>
    <lineage>
        <taxon>Bacteria</taxon>
        <taxon>Pseudomonadati</taxon>
        <taxon>Pseudomonadota</taxon>
        <taxon>Alphaproteobacteria</taxon>
        <taxon>Hyphomicrobiales</taxon>
        <taxon>Xanthobacteraceae</taxon>
        <taxon>Ancylobacter</taxon>
    </lineage>
</organism>
<accession>A0A2W5KER2</accession>
<dbReference type="InterPro" id="IPR000014">
    <property type="entry name" value="PAS"/>
</dbReference>
<evidence type="ECO:0000313" key="2">
    <source>
        <dbReference type="EMBL" id="PZQ14234.1"/>
    </source>
</evidence>
<sequence>MGLRPGKYDPDFFALVTGSFERLVGRRLCPDGGDAAWLYDRAPFPVLAHGGGSDPLFVYANRAAQDCFAYSWDELIGLPSRLSAEAPERAARLALLERVRRDGYAEGYEGVRVAKSGRRFVIEAGVVWNLVDEAGGIWGQAATFPSWRPAGEP</sequence>
<dbReference type="Proteomes" id="UP000249577">
    <property type="component" value="Unassembled WGS sequence"/>
</dbReference>
<protein>
    <submittedName>
        <fullName evidence="2">MEKHLA domain-containing protein</fullName>
    </submittedName>
</protein>
<dbReference type="Gene3D" id="3.30.450.20">
    <property type="entry name" value="PAS domain"/>
    <property type="match status" value="1"/>
</dbReference>
<feature type="domain" description="MEKHLA" evidence="1">
    <location>
        <begin position="12"/>
        <end position="148"/>
    </location>
</feature>
<dbReference type="InterPro" id="IPR035965">
    <property type="entry name" value="PAS-like_dom_sf"/>
</dbReference>
<evidence type="ECO:0000259" key="1">
    <source>
        <dbReference type="Pfam" id="PF08670"/>
    </source>
</evidence>
<dbReference type="EMBL" id="QFPN01000006">
    <property type="protein sequence ID" value="PZQ14234.1"/>
    <property type="molecule type" value="Genomic_DNA"/>
</dbReference>
<dbReference type="NCBIfam" id="TIGR00229">
    <property type="entry name" value="sensory_box"/>
    <property type="match status" value="1"/>
</dbReference>
<gene>
    <name evidence="2" type="ORF">DI565_12445</name>
</gene>
<comment type="caution">
    <text evidence="2">The sequence shown here is derived from an EMBL/GenBank/DDBJ whole genome shotgun (WGS) entry which is preliminary data.</text>
</comment>
<dbReference type="InterPro" id="IPR013978">
    <property type="entry name" value="MEKHLA"/>
</dbReference>
<name>A0A2W5KER2_ANCNO</name>
<evidence type="ECO:0000313" key="3">
    <source>
        <dbReference type="Proteomes" id="UP000249577"/>
    </source>
</evidence>
<dbReference type="SUPFAM" id="SSF55785">
    <property type="entry name" value="PYP-like sensor domain (PAS domain)"/>
    <property type="match status" value="1"/>
</dbReference>
<dbReference type="CDD" id="cd00130">
    <property type="entry name" value="PAS"/>
    <property type="match status" value="1"/>
</dbReference>
<dbReference type="Pfam" id="PF08670">
    <property type="entry name" value="MEKHLA"/>
    <property type="match status" value="1"/>
</dbReference>